<dbReference type="InterPro" id="IPR042099">
    <property type="entry name" value="ANL_N_sf"/>
</dbReference>
<dbReference type="AlphaFoldDB" id="A0A4Y7RUR2"/>
<evidence type="ECO:0000313" key="3">
    <source>
        <dbReference type="EMBL" id="TEB12432.1"/>
    </source>
</evidence>
<dbReference type="Gene3D" id="3.30.300.30">
    <property type="match status" value="1"/>
</dbReference>
<reference evidence="3 4" key="1">
    <citation type="journal article" date="2018" name="Environ. Microbiol.">
        <title>Novel energy conservation strategies and behaviour of Pelotomaculum schinkii driving syntrophic propionate catabolism.</title>
        <authorList>
            <person name="Hidalgo-Ahumada C.A.P."/>
            <person name="Nobu M.K."/>
            <person name="Narihiro T."/>
            <person name="Tamaki H."/>
            <person name="Liu W.T."/>
            <person name="Kamagata Y."/>
            <person name="Stams A.J.M."/>
            <person name="Imachi H."/>
            <person name="Sousa D.Z."/>
        </authorList>
    </citation>
    <scope>NUCLEOTIDE SEQUENCE [LARGE SCALE GENOMIC DNA]</scope>
    <source>
        <strain evidence="3 4">MGP</strain>
    </source>
</reference>
<dbReference type="EMBL" id="QFFZ01000007">
    <property type="protein sequence ID" value="TEB12432.1"/>
    <property type="molecule type" value="Genomic_DNA"/>
</dbReference>
<evidence type="ECO:0000313" key="4">
    <source>
        <dbReference type="Proteomes" id="UP000297597"/>
    </source>
</evidence>
<dbReference type="Proteomes" id="UP000297597">
    <property type="component" value="Unassembled WGS sequence"/>
</dbReference>
<dbReference type="SUPFAM" id="SSF56801">
    <property type="entry name" value="Acetyl-CoA synthetase-like"/>
    <property type="match status" value="1"/>
</dbReference>
<dbReference type="InterPro" id="IPR045851">
    <property type="entry name" value="AMP-bd_C_sf"/>
</dbReference>
<evidence type="ECO:0000259" key="1">
    <source>
        <dbReference type="Pfam" id="PF00501"/>
    </source>
</evidence>
<keyword evidence="4" id="KW-1185">Reference proteome</keyword>
<organism evidence="3 4">
    <name type="scientific">Pelotomaculum propionicicum</name>
    <dbReference type="NCBI Taxonomy" id="258475"/>
    <lineage>
        <taxon>Bacteria</taxon>
        <taxon>Bacillati</taxon>
        <taxon>Bacillota</taxon>
        <taxon>Clostridia</taxon>
        <taxon>Eubacteriales</taxon>
        <taxon>Desulfotomaculaceae</taxon>
        <taxon>Pelotomaculum</taxon>
    </lineage>
</organism>
<keyword evidence="3" id="KW-0436">Ligase</keyword>
<dbReference type="Pfam" id="PF00501">
    <property type="entry name" value="AMP-binding"/>
    <property type="match status" value="1"/>
</dbReference>
<evidence type="ECO:0000259" key="2">
    <source>
        <dbReference type="Pfam" id="PF14535"/>
    </source>
</evidence>
<protein>
    <submittedName>
        <fullName evidence="3">Phenylacetate-coenzyme A ligase</fullName>
        <ecNumber evidence="3">6.2.1.30</ecNumber>
    </submittedName>
</protein>
<proteinExistence type="predicted"/>
<dbReference type="EC" id="6.2.1.30" evidence="3"/>
<accession>A0A4Y7RUR2</accession>
<dbReference type="InterPro" id="IPR000873">
    <property type="entry name" value="AMP-dep_synth/lig_dom"/>
</dbReference>
<dbReference type="GO" id="GO:0047475">
    <property type="term" value="F:phenylacetate-CoA ligase activity"/>
    <property type="evidence" value="ECO:0007669"/>
    <property type="project" value="UniProtKB-EC"/>
</dbReference>
<gene>
    <name evidence="3" type="ORF">Pmgp_01049</name>
</gene>
<dbReference type="RefSeq" id="WP_134212923.1">
    <property type="nucleotide sequence ID" value="NZ_QFFZ01000007.1"/>
</dbReference>
<feature type="domain" description="AMP-dependent ligase C-terminal" evidence="2">
    <location>
        <begin position="348"/>
        <end position="440"/>
    </location>
</feature>
<feature type="domain" description="AMP-dependent synthetase/ligase" evidence="1">
    <location>
        <begin position="89"/>
        <end position="297"/>
    </location>
</feature>
<dbReference type="InterPro" id="IPR028154">
    <property type="entry name" value="AMP-dep_Lig_C"/>
</dbReference>
<dbReference type="OrthoDB" id="580775at2"/>
<dbReference type="PANTHER" id="PTHR43845:SF1">
    <property type="entry name" value="BLR5969 PROTEIN"/>
    <property type="match status" value="1"/>
</dbReference>
<name>A0A4Y7RUR2_9FIRM</name>
<dbReference type="PANTHER" id="PTHR43845">
    <property type="entry name" value="BLR5969 PROTEIN"/>
    <property type="match status" value="1"/>
</dbReference>
<comment type="caution">
    <text evidence="3">The sequence shown here is derived from an EMBL/GenBank/DDBJ whole genome shotgun (WGS) entry which is preliminary data.</text>
</comment>
<dbReference type="Gene3D" id="3.40.50.12780">
    <property type="entry name" value="N-terminal domain of ligase-like"/>
    <property type="match status" value="1"/>
</dbReference>
<dbReference type="Pfam" id="PF14535">
    <property type="entry name" value="AMP-binding_C_2"/>
    <property type="match status" value="1"/>
</dbReference>
<sequence>MQSLDIYWNPILETMPVEKLRELQLVKFKRIFKWAYDRSRLYRKLYDAVGLTPEDVRTWDDIRKVPMIEKENYREAQYKEPWPYGDSLCVPLEEVTVYHQTSGTTGQPIFQPDTWQDWEWWAETWCQFLWAMGFRNTDRVFLPFGYNVFVAFWAGHYAAEKIGCEVVSGALLNTEERVLKMKELKATAFMATPTYVLGMADACRKLGMDPRDLGIKKILCAGEPGASVPTTKKRMEEAWGCNVYDHVGATEMGAWGYECNYKPGGLHVNEGFFLVELLDLETGEPIEEPNKLGKIVLTSFDRMAQPCIRYDSKDVAMWSENSCACGRTHRVFKGGVQGRTDHITKVKGVLFSPVSVEEAVRSMHQLGNEYELIVKKDGEIDKIILKYELAPGCEGQEKEVEADLAKILRIKTNLNFIFESHPYGSLPRYQVKAKRFQDLRK</sequence>